<evidence type="ECO:0000313" key="2">
    <source>
        <dbReference type="Proteomes" id="UP000031512"/>
    </source>
</evidence>
<proteinExistence type="predicted"/>
<evidence type="ECO:0000313" key="1">
    <source>
        <dbReference type="EMBL" id="AFZ80647.1"/>
    </source>
</evidence>
<protein>
    <submittedName>
        <fullName evidence="1">Uncharacterized protein</fullName>
    </submittedName>
</protein>
<gene>
    <name evidence="1" type="ORF">BEWA_000520</name>
</gene>
<dbReference type="GeneID" id="15805827"/>
<name>L0AYH8_THEEQ</name>
<dbReference type="Proteomes" id="UP000031512">
    <property type="component" value="Chromosome 3"/>
</dbReference>
<reference evidence="1 2" key="1">
    <citation type="journal article" date="2012" name="BMC Genomics">
        <title>Comparative genomic analysis and phylogenetic position of Theileria equi.</title>
        <authorList>
            <person name="Kappmeyer L.S."/>
            <person name="Thiagarajan M."/>
            <person name="Herndon D.R."/>
            <person name="Ramsay J.D."/>
            <person name="Caler E."/>
            <person name="Djikeng A."/>
            <person name="Gillespie J.J."/>
            <person name="Lau A.O."/>
            <person name="Roalson E.H."/>
            <person name="Silva J.C."/>
            <person name="Silva M.G."/>
            <person name="Suarez C.E."/>
            <person name="Ueti M.W."/>
            <person name="Nene V.M."/>
            <person name="Mealey R.H."/>
            <person name="Knowles D.P."/>
            <person name="Brayton K.A."/>
        </authorList>
    </citation>
    <scope>NUCLEOTIDE SEQUENCE [LARGE SCALE GENOMIC DNA]</scope>
    <source>
        <strain evidence="1 2">WA</strain>
    </source>
</reference>
<organism evidence="1 2">
    <name type="scientific">Theileria equi strain WA</name>
    <dbReference type="NCBI Taxonomy" id="1537102"/>
    <lineage>
        <taxon>Eukaryota</taxon>
        <taxon>Sar</taxon>
        <taxon>Alveolata</taxon>
        <taxon>Apicomplexa</taxon>
        <taxon>Aconoidasida</taxon>
        <taxon>Piroplasmida</taxon>
        <taxon>Theileriidae</taxon>
        <taxon>Theileria</taxon>
    </lineage>
</organism>
<dbReference type="AlphaFoldDB" id="L0AYH8"/>
<dbReference type="VEuPathDB" id="PiroplasmaDB:BEWA_000520"/>
<keyword evidence="2" id="KW-1185">Reference proteome</keyword>
<accession>L0AYH8</accession>
<sequence length="101" mass="12382">MNIEMYDIKEPVVLYLVRKGKKWRIYQCIENEDYKEFERTLDVFNESLDPTTANMSECKLYELSFEFFNAQIRRNLHPKMILWSRLMMLVQSHKPENREVE</sequence>
<dbReference type="RefSeq" id="XP_004830313.1">
    <property type="nucleotide sequence ID" value="XM_004830256.1"/>
</dbReference>
<dbReference type="EMBL" id="CP001670">
    <property type="protein sequence ID" value="AFZ80647.1"/>
    <property type="molecule type" value="Genomic_DNA"/>
</dbReference>
<dbReference type="KEGG" id="beq:BEWA_000520"/>